<dbReference type="Proteomes" id="UP000253307">
    <property type="component" value="Unassembled WGS sequence"/>
</dbReference>
<proteinExistence type="predicted"/>
<gene>
    <name evidence="1" type="ORF">DBW96_00535</name>
</gene>
<organism evidence="1 2">
    <name type="scientific">SAR86 cluster bacterium</name>
    <dbReference type="NCBI Taxonomy" id="2030880"/>
    <lineage>
        <taxon>Bacteria</taxon>
        <taxon>Pseudomonadati</taxon>
        <taxon>Pseudomonadota</taxon>
        <taxon>Gammaproteobacteria</taxon>
        <taxon>SAR86 cluster</taxon>
    </lineage>
</organism>
<dbReference type="AlphaFoldDB" id="A0A368BZ72"/>
<evidence type="ECO:0000313" key="1">
    <source>
        <dbReference type="EMBL" id="RCL42640.1"/>
    </source>
</evidence>
<dbReference type="InterPro" id="IPR019647">
    <property type="entry name" value="PhoP_reg_network_YrbL"/>
</dbReference>
<evidence type="ECO:0000313" key="2">
    <source>
        <dbReference type="Proteomes" id="UP000253307"/>
    </source>
</evidence>
<sequence length="211" mass="24646">MIDLGSATPFAKGGNRKCFIHPQDSSKCIKVIDQESYSNRLKNLSWHKKIRSKMSFNDNYEEAKGYQQKSLKNIDQSSWKHIAKYFGFIETNMGEGLVTELIKNEGEIAGTLEDYLFKFGLTEEIKESIRVFEKWLLDNLILTKNIIPHNLVIKKDSNELVIKIIDGIGSKAFIPLPEYFNFFAKRYVKRRIELMWSRINWDLSGRKGNWK</sequence>
<protein>
    <recommendedName>
        <fullName evidence="3">PhoP regulatory network protein YrbL</fullName>
    </recommendedName>
</protein>
<reference evidence="1 2" key="1">
    <citation type="journal article" date="2018" name="Microbiome">
        <title>Fine metagenomic profile of the Mediterranean stratified and mixed water columns revealed by assembly and recruitment.</title>
        <authorList>
            <person name="Haro-Moreno J.M."/>
            <person name="Lopez-Perez M."/>
            <person name="De La Torre J.R."/>
            <person name="Picazo A."/>
            <person name="Camacho A."/>
            <person name="Rodriguez-Valera F."/>
        </authorList>
    </citation>
    <scope>NUCLEOTIDE SEQUENCE [LARGE SCALE GENOMIC DNA]</scope>
    <source>
        <strain evidence="1">MED-G82</strain>
    </source>
</reference>
<name>A0A368BZ72_9GAMM</name>
<dbReference type="Pfam" id="PF10707">
    <property type="entry name" value="YrbL-PhoP_reg"/>
    <property type="match status" value="1"/>
</dbReference>
<comment type="caution">
    <text evidence="1">The sequence shown here is derived from an EMBL/GenBank/DDBJ whole genome shotgun (WGS) entry which is preliminary data.</text>
</comment>
<dbReference type="EMBL" id="QOPE01000002">
    <property type="protein sequence ID" value="RCL42640.1"/>
    <property type="molecule type" value="Genomic_DNA"/>
</dbReference>
<evidence type="ECO:0008006" key="3">
    <source>
        <dbReference type="Google" id="ProtNLM"/>
    </source>
</evidence>
<accession>A0A368BZ72</accession>